<name>A0A9P5N656_9AGAM</name>
<dbReference type="OrthoDB" id="3197626at2759"/>
<comment type="caution">
    <text evidence="3">The sequence shown here is derived from an EMBL/GenBank/DDBJ whole genome shotgun (WGS) entry which is preliminary data.</text>
</comment>
<feature type="transmembrane region" description="Helical" evidence="2">
    <location>
        <begin position="163"/>
        <end position="183"/>
    </location>
</feature>
<reference evidence="3" key="1">
    <citation type="submission" date="2019-10" db="EMBL/GenBank/DDBJ databases">
        <authorList>
            <consortium name="DOE Joint Genome Institute"/>
            <person name="Kuo A."/>
            <person name="Miyauchi S."/>
            <person name="Kiss E."/>
            <person name="Drula E."/>
            <person name="Kohler A."/>
            <person name="Sanchez-Garcia M."/>
            <person name="Andreopoulos B."/>
            <person name="Barry K.W."/>
            <person name="Bonito G."/>
            <person name="Buee M."/>
            <person name="Carver A."/>
            <person name="Chen C."/>
            <person name="Cichocki N."/>
            <person name="Clum A."/>
            <person name="Culley D."/>
            <person name="Crous P.W."/>
            <person name="Fauchery L."/>
            <person name="Girlanda M."/>
            <person name="Hayes R."/>
            <person name="Keri Z."/>
            <person name="LaButti K."/>
            <person name="Lipzen A."/>
            <person name="Lombard V."/>
            <person name="Magnuson J."/>
            <person name="Maillard F."/>
            <person name="Morin E."/>
            <person name="Murat C."/>
            <person name="Nolan M."/>
            <person name="Ohm R."/>
            <person name="Pangilinan J."/>
            <person name="Pereira M."/>
            <person name="Perotto S."/>
            <person name="Peter M."/>
            <person name="Riley R."/>
            <person name="Sitrit Y."/>
            <person name="Stielow B."/>
            <person name="Szollosi G."/>
            <person name="Zifcakova L."/>
            <person name="Stursova M."/>
            <person name="Spatafora J.W."/>
            <person name="Tedersoo L."/>
            <person name="Vaario L.-M."/>
            <person name="Yamada A."/>
            <person name="Yan M."/>
            <person name="Wang P."/>
            <person name="Xu J."/>
            <person name="Bruns T."/>
            <person name="Baldrian P."/>
            <person name="Vilgalys R."/>
            <person name="Henrissat B."/>
            <person name="Grigoriev I.V."/>
            <person name="Hibbett D."/>
            <person name="Nagy L.G."/>
            <person name="Martin F.M."/>
        </authorList>
    </citation>
    <scope>NUCLEOTIDE SEQUENCE</scope>
    <source>
        <strain evidence="3">Prilba</strain>
    </source>
</reference>
<keyword evidence="2" id="KW-1133">Transmembrane helix</keyword>
<feature type="transmembrane region" description="Helical" evidence="2">
    <location>
        <begin position="92"/>
        <end position="110"/>
    </location>
</feature>
<proteinExistence type="predicted"/>
<keyword evidence="4" id="KW-1185">Reference proteome</keyword>
<gene>
    <name evidence="3" type="ORF">DFH94DRAFT_20815</name>
</gene>
<keyword evidence="2" id="KW-0472">Membrane</keyword>
<evidence type="ECO:0000313" key="4">
    <source>
        <dbReference type="Proteomes" id="UP000759537"/>
    </source>
</evidence>
<accession>A0A9P5N656</accession>
<feature type="region of interest" description="Disordered" evidence="1">
    <location>
        <begin position="295"/>
        <end position="334"/>
    </location>
</feature>
<organism evidence="3 4">
    <name type="scientific">Russula ochroleuca</name>
    <dbReference type="NCBI Taxonomy" id="152965"/>
    <lineage>
        <taxon>Eukaryota</taxon>
        <taxon>Fungi</taxon>
        <taxon>Dikarya</taxon>
        <taxon>Basidiomycota</taxon>
        <taxon>Agaricomycotina</taxon>
        <taxon>Agaricomycetes</taxon>
        <taxon>Russulales</taxon>
        <taxon>Russulaceae</taxon>
        <taxon>Russula</taxon>
    </lineage>
</organism>
<dbReference type="Proteomes" id="UP000759537">
    <property type="component" value="Unassembled WGS sequence"/>
</dbReference>
<dbReference type="AlphaFoldDB" id="A0A9P5N656"/>
<reference evidence="3" key="2">
    <citation type="journal article" date="2020" name="Nat. Commun.">
        <title>Large-scale genome sequencing of mycorrhizal fungi provides insights into the early evolution of symbiotic traits.</title>
        <authorList>
            <person name="Miyauchi S."/>
            <person name="Kiss E."/>
            <person name="Kuo A."/>
            <person name="Drula E."/>
            <person name="Kohler A."/>
            <person name="Sanchez-Garcia M."/>
            <person name="Morin E."/>
            <person name="Andreopoulos B."/>
            <person name="Barry K.W."/>
            <person name="Bonito G."/>
            <person name="Buee M."/>
            <person name="Carver A."/>
            <person name="Chen C."/>
            <person name="Cichocki N."/>
            <person name="Clum A."/>
            <person name="Culley D."/>
            <person name="Crous P.W."/>
            <person name="Fauchery L."/>
            <person name="Girlanda M."/>
            <person name="Hayes R.D."/>
            <person name="Keri Z."/>
            <person name="LaButti K."/>
            <person name="Lipzen A."/>
            <person name="Lombard V."/>
            <person name="Magnuson J."/>
            <person name="Maillard F."/>
            <person name="Murat C."/>
            <person name="Nolan M."/>
            <person name="Ohm R.A."/>
            <person name="Pangilinan J."/>
            <person name="Pereira M.F."/>
            <person name="Perotto S."/>
            <person name="Peter M."/>
            <person name="Pfister S."/>
            <person name="Riley R."/>
            <person name="Sitrit Y."/>
            <person name="Stielow J.B."/>
            <person name="Szollosi G."/>
            <person name="Zifcakova L."/>
            <person name="Stursova M."/>
            <person name="Spatafora J.W."/>
            <person name="Tedersoo L."/>
            <person name="Vaario L.M."/>
            <person name="Yamada A."/>
            <person name="Yan M."/>
            <person name="Wang P."/>
            <person name="Xu J."/>
            <person name="Bruns T."/>
            <person name="Baldrian P."/>
            <person name="Vilgalys R."/>
            <person name="Dunand C."/>
            <person name="Henrissat B."/>
            <person name="Grigoriev I.V."/>
            <person name="Hibbett D."/>
            <person name="Nagy L.G."/>
            <person name="Martin F.M."/>
        </authorList>
    </citation>
    <scope>NUCLEOTIDE SEQUENCE</scope>
    <source>
        <strain evidence="3">Prilba</strain>
    </source>
</reference>
<evidence type="ECO:0000256" key="2">
    <source>
        <dbReference type="SAM" id="Phobius"/>
    </source>
</evidence>
<dbReference type="EMBL" id="WHVB01000001">
    <property type="protein sequence ID" value="KAF8487277.1"/>
    <property type="molecule type" value="Genomic_DNA"/>
</dbReference>
<keyword evidence="2" id="KW-0812">Transmembrane</keyword>
<evidence type="ECO:0000313" key="3">
    <source>
        <dbReference type="EMBL" id="KAF8487277.1"/>
    </source>
</evidence>
<feature type="transmembrane region" description="Helical" evidence="2">
    <location>
        <begin position="195"/>
        <end position="220"/>
    </location>
</feature>
<protein>
    <submittedName>
        <fullName evidence="3">Uncharacterized protein</fullName>
    </submittedName>
</protein>
<feature type="transmembrane region" description="Helical" evidence="2">
    <location>
        <begin position="53"/>
        <end position="72"/>
    </location>
</feature>
<feature type="transmembrane region" description="Helical" evidence="2">
    <location>
        <begin position="117"/>
        <end position="137"/>
    </location>
</feature>
<evidence type="ECO:0000256" key="1">
    <source>
        <dbReference type="SAM" id="MobiDB-lite"/>
    </source>
</evidence>
<sequence length="334" mass="37428">MTNFNDFAVQQADFFALQKFWHATHGLYIWEYFTNLDFEFDVIRGRRPYRWTIWIYSFARSATLMGIIINLVDLNVTKPVNCQVLTTLEVTFSYLGLITASLLVILRIIAIWERNKFVKTIAIVVWVINVVAIIQGVTRLRSTWIPLIQTCVVTNTEELKPSIIINLITDLFLLVTVLVGLLLSDGSHSFGLGRLIWKQGIIWLLIATATGIPPTVFIVLNLDVPFNLMFQLPSVITMTIAATRTYRSLLNFVGGSTDIVLGNLSNSEMKVSKIKWNNSAPISIDRSEVAVDTAHEQHATSPTTLSVGAQRGDNPHELSVDGDLESAIESHVPR</sequence>